<dbReference type="PANTHER" id="PTHR43722">
    <property type="entry name" value="PROLINE IMINOPEPTIDASE"/>
    <property type="match status" value="1"/>
</dbReference>
<name>A0ABU1VP59_9GAMM</name>
<sequence length="387" mass="43321">MRLYRLVFIALIAVAGMDMPAHAANATDPTPSAPKPFSRDAARAIVAQSRRIVSPLGVEELKQIEVNGIKQWISVRGNDRRNPILLYVHGGPGAAEMVESYGYQRPWEDFFTVVQWDQRGAGKTYASNAPEAMAPGMTVDGMVSDAEEVIRYLMSTYGKKKIFVLGHSWGSVVGLEIARRHPEWLHAYLGAGQIANQRESEAVGYRWALAQARAEHNEEAIRDLEALAPYPGPRGQLTIERIGAQRQWVMYYGGLAWGRKDFTPFDDARKLSPDYSDEEVVAIDKGSLFSLTYLLPPLESIDYAKVTRLDCPFFLFNGRHDYSTSHEVAADWFAHVAAPTKRMFWFENSAHMMMQEEPGRFLVHLVNDVRPLAVRAGDAPPDEPAAK</sequence>
<evidence type="ECO:0000256" key="2">
    <source>
        <dbReference type="ARBA" id="ARBA00004496"/>
    </source>
</evidence>
<organism evidence="13 14">
    <name type="scientific">Agrilutibacter niabensis</name>
    <dbReference type="NCBI Taxonomy" id="380628"/>
    <lineage>
        <taxon>Bacteria</taxon>
        <taxon>Pseudomonadati</taxon>
        <taxon>Pseudomonadota</taxon>
        <taxon>Gammaproteobacteria</taxon>
        <taxon>Lysobacterales</taxon>
        <taxon>Lysobacteraceae</taxon>
        <taxon>Agrilutibacter</taxon>
    </lineage>
</organism>
<dbReference type="PANTHER" id="PTHR43722:SF1">
    <property type="entry name" value="PROLINE IMINOPEPTIDASE"/>
    <property type="match status" value="1"/>
</dbReference>
<evidence type="ECO:0000256" key="4">
    <source>
        <dbReference type="ARBA" id="ARBA00012568"/>
    </source>
</evidence>
<dbReference type="Proteomes" id="UP001267878">
    <property type="component" value="Unassembled WGS sequence"/>
</dbReference>
<comment type="similarity">
    <text evidence="3">Belongs to the peptidase S33 family.</text>
</comment>
<keyword evidence="11" id="KW-0732">Signal</keyword>
<dbReference type="SUPFAM" id="SSF53474">
    <property type="entry name" value="alpha/beta-Hydrolases"/>
    <property type="match status" value="1"/>
</dbReference>
<dbReference type="InterPro" id="IPR005944">
    <property type="entry name" value="Pro_iminopeptidase"/>
</dbReference>
<comment type="catalytic activity">
    <reaction evidence="1">
        <text>Release of N-terminal proline from a peptide.</text>
        <dbReference type="EC" id="3.4.11.5"/>
    </reaction>
</comment>
<feature type="chain" id="PRO_5047060767" description="Proline iminopeptidase" evidence="11">
    <location>
        <begin position="24"/>
        <end position="387"/>
    </location>
</feature>
<reference evidence="13 14" key="1">
    <citation type="submission" date="2023-07" db="EMBL/GenBank/DDBJ databases">
        <title>Sorghum-associated microbial communities from plants grown in Nebraska, USA.</title>
        <authorList>
            <person name="Schachtman D."/>
        </authorList>
    </citation>
    <scope>NUCLEOTIDE SEQUENCE [LARGE SCALE GENOMIC DNA]</scope>
    <source>
        <strain evidence="13 14">BE187</strain>
    </source>
</reference>
<comment type="caution">
    <text evidence="13">The sequence shown here is derived from an EMBL/GenBank/DDBJ whole genome shotgun (WGS) entry which is preliminary data.</text>
</comment>
<keyword evidence="8" id="KW-0645">Protease</keyword>
<feature type="domain" description="AB hydrolase-1" evidence="12">
    <location>
        <begin position="83"/>
        <end position="326"/>
    </location>
</feature>
<comment type="subcellular location">
    <subcellularLocation>
        <location evidence="2">Cytoplasm</location>
    </subcellularLocation>
</comment>
<feature type="signal peptide" evidence="11">
    <location>
        <begin position="1"/>
        <end position="23"/>
    </location>
</feature>
<dbReference type="Pfam" id="PF00561">
    <property type="entry name" value="Abhydrolase_1"/>
    <property type="match status" value="1"/>
</dbReference>
<keyword evidence="9" id="KW-0378">Hydrolase</keyword>
<dbReference type="InterPro" id="IPR000073">
    <property type="entry name" value="AB_hydrolase_1"/>
</dbReference>
<dbReference type="Gene3D" id="3.40.50.1820">
    <property type="entry name" value="alpha/beta hydrolase"/>
    <property type="match status" value="1"/>
</dbReference>
<dbReference type="InterPro" id="IPR002410">
    <property type="entry name" value="Peptidase_S33"/>
</dbReference>
<dbReference type="RefSeq" id="WP_310053447.1">
    <property type="nucleotide sequence ID" value="NZ_JAVDVW010000001.1"/>
</dbReference>
<evidence type="ECO:0000256" key="11">
    <source>
        <dbReference type="SAM" id="SignalP"/>
    </source>
</evidence>
<keyword evidence="14" id="KW-1185">Reference proteome</keyword>
<dbReference type="EMBL" id="JAVDVW010000001">
    <property type="protein sequence ID" value="MDR7099242.1"/>
    <property type="molecule type" value="Genomic_DNA"/>
</dbReference>
<evidence type="ECO:0000256" key="8">
    <source>
        <dbReference type="ARBA" id="ARBA00022670"/>
    </source>
</evidence>
<evidence type="ECO:0000313" key="13">
    <source>
        <dbReference type="EMBL" id="MDR7099242.1"/>
    </source>
</evidence>
<dbReference type="PRINTS" id="PR00793">
    <property type="entry name" value="PROAMNOPTASE"/>
</dbReference>
<evidence type="ECO:0000256" key="1">
    <source>
        <dbReference type="ARBA" id="ARBA00001585"/>
    </source>
</evidence>
<evidence type="ECO:0000313" key="14">
    <source>
        <dbReference type="Proteomes" id="UP001267878"/>
    </source>
</evidence>
<evidence type="ECO:0000259" key="12">
    <source>
        <dbReference type="Pfam" id="PF00561"/>
    </source>
</evidence>
<evidence type="ECO:0000256" key="6">
    <source>
        <dbReference type="ARBA" id="ARBA00022438"/>
    </source>
</evidence>
<gene>
    <name evidence="13" type="ORF">J2X04_001589</name>
</gene>
<evidence type="ECO:0000256" key="3">
    <source>
        <dbReference type="ARBA" id="ARBA00010088"/>
    </source>
</evidence>
<dbReference type="EC" id="3.4.11.5" evidence="4"/>
<proteinExistence type="inferred from homology"/>
<dbReference type="InterPro" id="IPR029058">
    <property type="entry name" value="AB_hydrolase_fold"/>
</dbReference>
<protein>
    <recommendedName>
        <fullName evidence="5">Proline iminopeptidase</fullName>
        <ecNumber evidence="4">3.4.11.5</ecNumber>
    </recommendedName>
    <alternativeName>
        <fullName evidence="10">Prolyl aminopeptidase</fullName>
    </alternativeName>
</protein>
<evidence type="ECO:0000256" key="5">
    <source>
        <dbReference type="ARBA" id="ARBA00021843"/>
    </source>
</evidence>
<keyword evidence="7" id="KW-0963">Cytoplasm</keyword>
<keyword evidence="6" id="KW-0031">Aminopeptidase</keyword>
<evidence type="ECO:0000256" key="10">
    <source>
        <dbReference type="ARBA" id="ARBA00029605"/>
    </source>
</evidence>
<evidence type="ECO:0000256" key="9">
    <source>
        <dbReference type="ARBA" id="ARBA00022801"/>
    </source>
</evidence>
<evidence type="ECO:0000256" key="7">
    <source>
        <dbReference type="ARBA" id="ARBA00022490"/>
    </source>
</evidence>
<accession>A0ABU1VP59</accession>